<dbReference type="EMBL" id="QEPT01000001">
    <property type="protein sequence ID" value="RDE85571.1"/>
    <property type="molecule type" value="Genomic_DNA"/>
</dbReference>
<organism evidence="2 3">
    <name type="scientific">Haemophilus parainfluenzae</name>
    <dbReference type="NCBI Taxonomy" id="729"/>
    <lineage>
        <taxon>Bacteria</taxon>
        <taxon>Pseudomonadati</taxon>
        <taxon>Pseudomonadota</taxon>
        <taxon>Gammaproteobacteria</taxon>
        <taxon>Pasteurellales</taxon>
        <taxon>Pasteurellaceae</taxon>
        <taxon>Haemophilus</taxon>
    </lineage>
</organism>
<evidence type="ECO:0000313" key="2">
    <source>
        <dbReference type="EMBL" id="RDE85571.1"/>
    </source>
</evidence>
<dbReference type="AlphaFoldDB" id="A0AAQ0KDR5"/>
<gene>
    <name evidence="2" type="ORF">DPV95_01945</name>
</gene>
<reference evidence="2 3" key="1">
    <citation type="submission" date="2018-05" db="EMBL/GenBank/DDBJ databases">
        <title>Draft Genome Sequences for a Diverse set of 7 Haemophilus Species.</title>
        <authorList>
            <person name="Nichols M."/>
            <person name="Topaz N."/>
            <person name="Wang X."/>
            <person name="Wang X."/>
            <person name="Boxrud D."/>
        </authorList>
    </citation>
    <scope>NUCLEOTIDE SEQUENCE [LARGE SCALE GENOMIC DNA]</scope>
    <source>
        <strain evidence="2 3">C2006002596</strain>
    </source>
</reference>
<feature type="coiled-coil region" evidence="1">
    <location>
        <begin position="320"/>
        <end position="354"/>
    </location>
</feature>
<accession>A0AAQ0KDR5</accession>
<comment type="caution">
    <text evidence="2">The sequence shown here is derived from an EMBL/GenBank/DDBJ whole genome shotgun (WGS) entry which is preliminary data.</text>
</comment>
<proteinExistence type="predicted"/>
<dbReference type="Proteomes" id="UP000253823">
    <property type="component" value="Unassembled WGS sequence"/>
</dbReference>
<keyword evidence="1" id="KW-0175">Coiled coil</keyword>
<name>A0AAQ0KDR5_HAEPA</name>
<protein>
    <submittedName>
        <fullName evidence="2">Uncharacterized protein</fullName>
    </submittedName>
</protein>
<dbReference type="RefSeq" id="WP_049366758.1">
    <property type="nucleotide sequence ID" value="NZ_QEPT01000001.1"/>
</dbReference>
<sequence>MLVYINQFELVGKNSCDEAFYLISKWLTKNANKKISKEFLKSGKELSIKTSHIRTYVADELEPYLYSILFSHPDKNVSGRQWITEISIKSENNKTEISISLEVSDISTRVKEPPKTTKPYLVALLNKNKYLSPNTIGLKVSRLKNNHDEFRALDYEINKENREYSLVLVSKRKHSDEFLLEPNKLQEQLVGLAKVISIDKDVNLKDLENYIGANSVWDGAIRIIYPPRVKHTKLFRSCEITKLNELGNDIYHELLSFITHTTNGFNKRKHFSPTDVRSKRSRDRIELLKTQVKDSKDYESLANEAFDELKKQDDIFNKKKNDFKAEIDELSLKNLELEEEIKRIKQDKYNLENRIIYSKKDREIKKEYGLLNYGVEEDLYPDEIKDLILSIIESYYKNTDLDKNDRQYKILEDIINKNLKLEYANEIIRECKRIFTNYSSITKKMKSDLSKLKLEVIEDGTHNKLKFINDDRFIVVFSKTSSDEKTSKNLLNHIKKALLHNLINI</sequence>
<evidence type="ECO:0000313" key="3">
    <source>
        <dbReference type="Proteomes" id="UP000253823"/>
    </source>
</evidence>
<evidence type="ECO:0000256" key="1">
    <source>
        <dbReference type="SAM" id="Coils"/>
    </source>
</evidence>